<dbReference type="InterPro" id="IPR010998">
    <property type="entry name" value="Integrase_recombinase_N"/>
</dbReference>
<dbReference type="PROSITE" id="PS51898">
    <property type="entry name" value="TYR_RECOMBINASE"/>
    <property type="match status" value="1"/>
</dbReference>
<name>A0A1G6K7I7_9SPHI</name>
<dbReference type="GO" id="GO:0015074">
    <property type="term" value="P:DNA integration"/>
    <property type="evidence" value="ECO:0007669"/>
    <property type="project" value="InterPro"/>
</dbReference>
<keyword evidence="3" id="KW-0233">DNA recombination</keyword>
<dbReference type="AlphaFoldDB" id="A0A1G6K7I7"/>
<evidence type="ECO:0000313" key="6">
    <source>
        <dbReference type="Proteomes" id="UP000199455"/>
    </source>
</evidence>
<dbReference type="InterPro" id="IPR013762">
    <property type="entry name" value="Integrase-like_cat_sf"/>
</dbReference>
<feature type="domain" description="Tyr recombinase" evidence="4">
    <location>
        <begin position="197"/>
        <end position="364"/>
    </location>
</feature>
<keyword evidence="6" id="KW-1185">Reference proteome</keyword>
<dbReference type="PANTHER" id="PTHR30349:SF64">
    <property type="entry name" value="PROPHAGE INTEGRASE INTD-RELATED"/>
    <property type="match status" value="1"/>
</dbReference>
<dbReference type="STRING" id="390242.SAMN04488024_101666"/>
<dbReference type="Gene3D" id="1.10.150.130">
    <property type="match status" value="1"/>
</dbReference>
<dbReference type="Pfam" id="PF00589">
    <property type="entry name" value="Phage_integrase"/>
    <property type="match status" value="1"/>
</dbReference>
<evidence type="ECO:0000256" key="1">
    <source>
        <dbReference type="ARBA" id="ARBA00008857"/>
    </source>
</evidence>
<dbReference type="InterPro" id="IPR011010">
    <property type="entry name" value="DNA_brk_join_enz"/>
</dbReference>
<accession>A0A1G6K7I7</accession>
<sequence length="406" mass="46869">MSNVKLRAKALRNNRQTLFLDYYPPLLNPATGKSTRFVCLRLYLFTKPENDFQRKHNKQTLITANTVCAQRQIELQNRRFGLVSEHEREASFIDVYRQVARQRRQGVHDQWEMSLRYFIAFCGREIILPELTDYLCEDFKNYLLSGPGIARYGRPIKRNTAASYFAKFRAVLRVLYRKRLIPIDLHSMVDPIRPKETHKERLTMEEFRLLANTPTDSELMKCAAMFSGLTGLRWSDVSTLKWFNIRGRFGSFEIQFSQEKTESAEVLPISDQAYSYLGDRGAGGELLFPGLVYSRLKSFFTKWLSDAGIDKNITFHSFRHTFATLQLEVGTDIYTVSKMLGHRVLKNTEVYAKIVDKSKRIAADKNLLLGDSDEEEDTTGVGEGESLQERKGIFILHRNEDKISAG</sequence>
<dbReference type="InterPro" id="IPR025269">
    <property type="entry name" value="SAM-like_dom"/>
</dbReference>
<protein>
    <submittedName>
        <fullName evidence="5">Site-specific recombinase XerD</fullName>
    </submittedName>
</protein>
<dbReference type="Pfam" id="PF13102">
    <property type="entry name" value="Phage_int_SAM_5"/>
    <property type="match status" value="1"/>
</dbReference>
<organism evidence="5 6">
    <name type="scientific">Pedobacter soli</name>
    <dbReference type="NCBI Taxonomy" id="390242"/>
    <lineage>
        <taxon>Bacteria</taxon>
        <taxon>Pseudomonadati</taxon>
        <taxon>Bacteroidota</taxon>
        <taxon>Sphingobacteriia</taxon>
        <taxon>Sphingobacteriales</taxon>
        <taxon>Sphingobacteriaceae</taxon>
        <taxon>Pedobacter</taxon>
    </lineage>
</organism>
<dbReference type="CDD" id="cd01185">
    <property type="entry name" value="INTN1_C_like"/>
    <property type="match status" value="1"/>
</dbReference>
<dbReference type="Gene3D" id="1.10.443.10">
    <property type="entry name" value="Intergrase catalytic core"/>
    <property type="match status" value="1"/>
</dbReference>
<dbReference type="RefSeq" id="WP_090764442.1">
    <property type="nucleotide sequence ID" value="NZ_FMZH01000001.1"/>
</dbReference>
<evidence type="ECO:0000256" key="2">
    <source>
        <dbReference type="ARBA" id="ARBA00023125"/>
    </source>
</evidence>
<dbReference type="InterPro" id="IPR002104">
    <property type="entry name" value="Integrase_catalytic"/>
</dbReference>
<dbReference type="GO" id="GO:0006310">
    <property type="term" value="P:DNA recombination"/>
    <property type="evidence" value="ECO:0007669"/>
    <property type="project" value="UniProtKB-KW"/>
</dbReference>
<dbReference type="EMBL" id="FMZH01000001">
    <property type="protein sequence ID" value="SDC26296.1"/>
    <property type="molecule type" value="Genomic_DNA"/>
</dbReference>
<gene>
    <name evidence="5" type="ORF">SAMN04488024_101666</name>
</gene>
<keyword evidence="2" id="KW-0238">DNA-binding</keyword>
<reference evidence="6" key="1">
    <citation type="submission" date="2016-10" db="EMBL/GenBank/DDBJ databases">
        <authorList>
            <person name="Varghese N."/>
            <person name="Submissions S."/>
        </authorList>
    </citation>
    <scope>NUCLEOTIDE SEQUENCE [LARGE SCALE GENOMIC DNA]</scope>
    <source>
        <strain evidence="6">DSM 18609</strain>
    </source>
</reference>
<dbReference type="PANTHER" id="PTHR30349">
    <property type="entry name" value="PHAGE INTEGRASE-RELATED"/>
    <property type="match status" value="1"/>
</dbReference>
<comment type="similarity">
    <text evidence="1">Belongs to the 'phage' integrase family.</text>
</comment>
<evidence type="ECO:0000259" key="4">
    <source>
        <dbReference type="PROSITE" id="PS51898"/>
    </source>
</evidence>
<dbReference type="Proteomes" id="UP000199455">
    <property type="component" value="Unassembled WGS sequence"/>
</dbReference>
<evidence type="ECO:0000256" key="3">
    <source>
        <dbReference type="ARBA" id="ARBA00023172"/>
    </source>
</evidence>
<evidence type="ECO:0000313" key="5">
    <source>
        <dbReference type="EMBL" id="SDC26296.1"/>
    </source>
</evidence>
<proteinExistence type="inferred from homology"/>
<dbReference type="InterPro" id="IPR050090">
    <property type="entry name" value="Tyrosine_recombinase_XerCD"/>
</dbReference>
<dbReference type="GO" id="GO:0003677">
    <property type="term" value="F:DNA binding"/>
    <property type="evidence" value="ECO:0007669"/>
    <property type="project" value="UniProtKB-KW"/>
</dbReference>
<dbReference type="SUPFAM" id="SSF56349">
    <property type="entry name" value="DNA breaking-rejoining enzymes"/>
    <property type="match status" value="1"/>
</dbReference>